<sequence length="358" mass="42537">MLRYIKKHIRLIKHKGYYKKMAIGPFCIEYVRSDMYKDFYSFINYFSQSFTFNARYAAKYRILSHIRYIPFFIAKKDYDNFERIRKSIDPTKIKTAVGETRRLQLNILTLSKEVLTDLEKNTGLKPMLHGGSLLGAVRHKGFIPWDDDIDFFLMRPEFNKAVEYLKNKYITIDTSDWTWNSYYDNLRQTLNKYPNTIVCIHTSTAFKCFRGTSDDYAFVDLFAGDYYSEQFTDYTFKKYIDSVRAQMSRPDMKTFSQKFSFFNKEISDNINIVSRSNNIYYGIDEHAFHMYPFRAFRTMDDVFPAICLPFEDTEFYAPHNPDVFLKKMYGDYMTVPLNIIPVHQKDRISTKEGDNNNG</sequence>
<organism evidence="2 3">
    <name type="scientific">Enterocloster citroniae</name>
    <dbReference type="NCBI Taxonomy" id="358743"/>
    <lineage>
        <taxon>Bacteria</taxon>
        <taxon>Bacillati</taxon>
        <taxon>Bacillota</taxon>
        <taxon>Clostridia</taxon>
        <taxon>Lachnospirales</taxon>
        <taxon>Lachnospiraceae</taxon>
        <taxon>Enterocloster</taxon>
    </lineage>
</organism>
<dbReference type="InterPro" id="IPR007074">
    <property type="entry name" value="LicD/FKTN/FKRP_NTP_transf"/>
</dbReference>
<dbReference type="AlphaFoldDB" id="A0AA41FDZ4"/>
<proteinExistence type="predicted"/>
<protein>
    <recommendedName>
        <fullName evidence="1">LicD/FKTN/FKRP nucleotidyltransferase domain-containing protein</fullName>
    </recommendedName>
</protein>
<reference evidence="2" key="1">
    <citation type="journal article" date="2021" name="Gut Microbes">
        <title>A synthetic consortium of 100 gut commensals modulates the composition and function in a colon model of the microbiome of elderly subjects.</title>
        <authorList>
            <person name="Perez M."/>
            <person name="Ntemiri A."/>
            <person name="Tan H."/>
            <person name="Harris H.M.B."/>
            <person name="Roager H.M."/>
            <person name="Ribiere C."/>
            <person name="O'Toole P.W."/>
        </authorList>
    </citation>
    <scope>NUCLEOTIDE SEQUENCE</scope>
    <source>
        <strain evidence="2">MCC335</strain>
    </source>
</reference>
<feature type="domain" description="LicD/FKTN/FKRP nucleotidyltransferase" evidence="1">
    <location>
        <begin position="121"/>
        <end position="330"/>
    </location>
</feature>
<dbReference type="PANTHER" id="PTHR43404">
    <property type="entry name" value="LIPOPOLYSACCHARIDE CHOLINEPHOSPHOTRANSFERASE LICD"/>
    <property type="match status" value="1"/>
</dbReference>
<comment type="caution">
    <text evidence="2">The sequence shown here is derived from an EMBL/GenBank/DDBJ whole genome shotgun (WGS) entry which is preliminary data.</text>
</comment>
<dbReference type="Pfam" id="PF04991">
    <property type="entry name" value="LicD"/>
    <property type="match status" value="1"/>
</dbReference>
<evidence type="ECO:0000313" key="3">
    <source>
        <dbReference type="Proteomes" id="UP000708338"/>
    </source>
</evidence>
<name>A0AA41FDZ4_9FIRM</name>
<accession>A0AA41FDZ4</accession>
<gene>
    <name evidence="2" type="ORF">GPL26_07650</name>
</gene>
<dbReference type="Proteomes" id="UP000708338">
    <property type="component" value="Unassembled WGS sequence"/>
</dbReference>
<evidence type="ECO:0000313" key="2">
    <source>
        <dbReference type="EMBL" id="MBT9809519.1"/>
    </source>
</evidence>
<dbReference type="RefSeq" id="WP_215629997.1">
    <property type="nucleotide sequence ID" value="NZ_JAQDJP010000011.1"/>
</dbReference>
<dbReference type="EMBL" id="WQPS01000006">
    <property type="protein sequence ID" value="MBT9809519.1"/>
    <property type="molecule type" value="Genomic_DNA"/>
</dbReference>
<dbReference type="GO" id="GO:0009100">
    <property type="term" value="P:glycoprotein metabolic process"/>
    <property type="evidence" value="ECO:0007669"/>
    <property type="project" value="UniProtKB-ARBA"/>
</dbReference>
<dbReference type="InterPro" id="IPR052942">
    <property type="entry name" value="LPS_cholinephosphotransferase"/>
</dbReference>
<dbReference type="PANTHER" id="PTHR43404:SF2">
    <property type="entry name" value="LIPOPOLYSACCHARIDE CHOLINEPHOSPHOTRANSFERASE LICD"/>
    <property type="match status" value="1"/>
</dbReference>
<evidence type="ECO:0000259" key="1">
    <source>
        <dbReference type="Pfam" id="PF04991"/>
    </source>
</evidence>